<name>A0ABU7L332_9NOCA</name>
<dbReference type="Proteomes" id="UP001336020">
    <property type="component" value="Unassembled WGS sequence"/>
</dbReference>
<proteinExistence type="predicted"/>
<dbReference type="EMBL" id="JAUTXY010000001">
    <property type="protein sequence ID" value="MEE2055939.1"/>
    <property type="molecule type" value="Genomic_DNA"/>
</dbReference>
<evidence type="ECO:0000313" key="1">
    <source>
        <dbReference type="EMBL" id="MEE2055939.1"/>
    </source>
</evidence>
<dbReference type="NCBIfam" id="NF046112">
    <property type="entry name" value="MSMEG_6209_Nter"/>
    <property type="match status" value="1"/>
</dbReference>
<organism evidence="1 2">
    <name type="scientific">Rhodococcus artemisiae</name>
    <dbReference type="NCBI Taxonomy" id="714159"/>
    <lineage>
        <taxon>Bacteria</taxon>
        <taxon>Bacillati</taxon>
        <taxon>Actinomycetota</taxon>
        <taxon>Actinomycetes</taxon>
        <taxon>Mycobacteriales</taxon>
        <taxon>Nocardiaceae</taxon>
        <taxon>Rhodococcus</taxon>
    </lineage>
</organism>
<comment type="caution">
    <text evidence="1">The sequence shown here is derived from an EMBL/GenBank/DDBJ whole genome shotgun (WGS) entry which is preliminary data.</text>
</comment>
<sequence length="71" mass="8172">MGSKKANAAAKEAAALKEVASAIKRDYPHLTDDEVKAMMKRAHEDFYNRPIREFIPLFIERRIRAQLAEDQ</sequence>
<evidence type="ECO:0000313" key="2">
    <source>
        <dbReference type="Proteomes" id="UP001336020"/>
    </source>
</evidence>
<accession>A0ABU7L332</accession>
<protein>
    <submittedName>
        <fullName evidence="1">Uncharacterized protein</fullName>
    </submittedName>
</protein>
<reference evidence="1 2" key="1">
    <citation type="submission" date="2023-07" db="EMBL/GenBank/DDBJ databases">
        <authorList>
            <person name="Girao M."/>
            <person name="Carvalho M.F."/>
        </authorList>
    </citation>
    <scope>NUCLEOTIDE SEQUENCE [LARGE SCALE GENOMIC DNA]</scope>
    <source>
        <strain evidence="1 2">YIM65754</strain>
    </source>
</reference>
<gene>
    <name evidence="1" type="ORF">Q7514_00145</name>
</gene>
<dbReference type="RefSeq" id="WP_330131262.1">
    <property type="nucleotide sequence ID" value="NZ_JAUTXY010000001.1"/>
</dbReference>
<keyword evidence="2" id="KW-1185">Reference proteome</keyword>